<dbReference type="InterPro" id="IPR049452">
    <property type="entry name" value="Anoctamin_TM"/>
</dbReference>
<evidence type="ECO:0000256" key="5">
    <source>
        <dbReference type="ARBA" id="ARBA00022989"/>
    </source>
</evidence>
<evidence type="ECO:0000256" key="7">
    <source>
        <dbReference type="ARBA" id="ARBA00023180"/>
    </source>
</evidence>
<evidence type="ECO:0000313" key="11">
    <source>
        <dbReference type="EMBL" id="GCC34268.1"/>
    </source>
</evidence>
<dbReference type="GO" id="GO:0005254">
    <property type="term" value="F:chloride channel activity"/>
    <property type="evidence" value="ECO:0007669"/>
    <property type="project" value="TreeGrafter"/>
</dbReference>
<name>A0A401SV56_CHIPU</name>
<dbReference type="InterPro" id="IPR032394">
    <property type="entry name" value="Anoct_dimer"/>
</dbReference>
<gene>
    <name evidence="11" type="ORF">chiPu_0012741</name>
</gene>
<evidence type="ECO:0000256" key="2">
    <source>
        <dbReference type="ARBA" id="ARBA00009671"/>
    </source>
</evidence>
<dbReference type="InterPro" id="IPR007632">
    <property type="entry name" value="Anoctamin"/>
</dbReference>
<feature type="transmembrane region" description="Helical" evidence="8">
    <location>
        <begin position="620"/>
        <end position="644"/>
    </location>
</feature>
<proteinExistence type="inferred from homology"/>
<keyword evidence="12" id="KW-1185">Reference proteome</keyword>
<comment type="subcellular location">
    <subcellularLocation>
        <location evidence="1">Cell membrane</location>
        <topology evidence="1">Multi-pass membrane protein</topology>
    </subcellularLocation>
    <subcellularLocation>
        <location evidence="8">Membrane</location>
        <topology evidence="8">Multi-pass membrane protein</topology>
    </subcellularLocation>
</comment>
<dbReference type="EMBL" id="BEZZ01000583">
    <property type="protein sequence ID" value="GCC34268.1"/>
    <property type="molecule type" value="Genomic_DNA"/>
</dbReference>
<evidence type="ECO:0000256" key="8">
    <source>
        <dbReference type="RuleBase" id="RU280814"/>
    </source>
</evidence>
<dbReference type="Pfam" id="PF04547">
    <property type="entry name" value="Anoctamin"/>
    <property type="match status" value="1"/>
</dbReference>
<dbReference type="AlphaFoldDB" id="A0A401SV56"/>
<evidence type="ECO:0000256" key="1">
    <source>
        <dbReference type="ARBA" id="ARBA00004651"/>
    </source>
</evidence>
<dbReference type="OrthoDB" id="296386at2759"/>
<evidence type="ECO:0000259" key="9">
    <source>
        <dbReference type="Pfam" id="PF04547"/>
    </source>
</evidence>
<accession>A0A401SV56</accession>
<keyword evidence="7" id="KW-0325">Glycoprotein</keyword>
<dbReference type="OMA" id="FCLHERN"/>
<protein>
    <recommendedName>
        <fullName evidence="8">Anoctamin</fullName>
    </recommendedName>
</protein>
<dbReference type="GO" id="GO:0005886">
    <property type="term" value="C:plasma membrane"/>
    <property type="evidence" value="ECO:0007669"/>
    <property type="project" value="UniProtKB-SubCell"/>
</dbReference>
<feature type="transmembrane region" description="Helical" evidence="8">
    <location>
        <begin position="357"/>
        <end position="387"/>
    </location>
</feature>
<feature type="domain" description="Anoctamin transmembrane" evidence="9">
    <location>
        <begin position="204"/>
        <end position="765"/>
    </location>
</feature>
<comment type="similarity">
    <text evidence="2 8">Belongs to the anoctamin family.</text>
</comment>
<keyword evidence="3" id="KW-1003">Cell membrane</keyword>
<feature type="transmembrane region" description="Helical" evidence="8">
    <location>
        <begin position="450"/>
        <end position="469"/>
    </location>
</feature>
<keyword evidence="6 8" id="KW-0472">Membrane</keyword>
<dbReference type="PANTHER" id="PTHR12308">
    <property type="entry name" value="ANOCTAMIN"/>
    <property type="match status" value="1"/>
</dbReference>
<feature type="transmembrane region" description="Helical" evidence="8">
    <location>
        <begin position="292"/>
        <end position="310"/>
    </location>
</feature>
<keyword evidence="5 8" id="KW-1133">Transmembrane helix</keyword>
<dbReference type="GO" id="GO:0046983">
    <property type="term" value="F:protein dimerization activity"/>
    <property type="evidence" value="ECO:0007669"/>
    <property type="project" value="InterPro"/>
</dbReference>
<evidence type="ECO:0000259" key="10">
    <source>
        <dbReference type="Pfam" id="PF16178"/>
    </source>
</evidence>
<feature type="domain" description="Anoctamin dimerisation" evidence="10">
    <location>
        <begin position="97"/>
        <end position="201"/>
    </location>
</feature>
<evidence type="ECO:0000313" key="12">
    <source>
        <dbReference type="Proteomes" id="UP000287033"/>
    </source>
</evidence>
<reference evidence="11 12" key="1">
    <citation type="journal article" date="2018" name="Nat. Ecol. Evol.">
        <title>Shark genomes provide insights into elasmobranch evolution and the origin of vertebrates.</title>
        <authorList>
            <person name="Hara Y"/>
            <person name="Yamaguchi K"/>
            <person name="Onimaru K"/>
            <person name="Kadota M"/>
            <person name="Koyanagi M"/>
            <person name="Keeley SD"/>
            <person name="Tatsumi K"/>
            <person name="Tanaka K"/>
            <person name="Motone F"/>
            <person name="Kageyama Y"/>
            <person name="Nozu R"/>
            <person name="Adachi N"/>
            <person name="Nishimura O"/>
            <person name="Nakagawa R"/>
            <person name="Tanegashima C"/>
            <person name="Kiyatake I"/>
            <person name="Matsumoto R"/>
            <person name="Murakumo K"/>
            <person name="Nishida K"/>
            <person name="Terakita A"/>
            <person name="Kuratani S"/>
            <person name="Sato K"/>
            <person name="Hyodo S Kuraku.S."/>
        </authorList>
    </citation>
    <scope>NUCLEOTIDE SEQUENCE [LARGE SCALE GENOMIC DNA]</scope>
</reference>
<evidence type="ECO:0000256" key="3">
    <source>
        <dbReference type="ARBA" id="ARBA00022475"/>
    </source>
</evidence>
<dbReference type="Pfam" id="PF16178">
    <property type="entry name" value="Anoct_dimer"/>
    <property type="match status" value="1"/>
</dbReference>
<evidence type="ECO:0000256" key="6">
    <source>
        <dbReference type="ARBA" id="ARBA00023136"/>
    </source>
</evidence>
<dbReference type="Proteomes" id="UP000287033">
    <property type="component" value="Unassembled WGS sequence"/>
</dbReference>
<sequence length="799" mass="93428">MEQNEMIYIVPHNEEEYLLLEDNDILNKVDFVLVAAKVENGKDKKETNRKRYLRKVREKGFRIMRKEDNHNLYFGIQAREEIFDKYIQHLKLSERKYDNELKEISKATRIRIINFILWKIRYSTNNGNDNSLNAKNSLRKLLDDGTFKAVFPLHEKCCCRGHEVHGSKEQCWLCKDGNWQKERKLRFEWAEWRCLFKKQPIEEIREYFGERIALYFAWLGWYTTLLIPAAICGVIVVLYGFIYFESNQVSKEICNGTGIIMCPLCDKRCQYWRLNETCSYAKITQLFDHEGTVVFAMFMAIWATVFLELWKRARARSVCSWDLYHWDEDEEELALGLLYNPDIKVKEYHHSYKRTTIVMLLACILITVIIGLSLGIVICRVIAAVTFTKSGSEFLSDHARSIAVMVGAVLHFFTILIMTKINRKVAKKLCDLEGPRTALARENNFSVKMFTFQFFTMFSSIVYIAFFLGRINGHPNGYVRIAGQWRLEECHPSGCMTDLFIQMAVVMILKQILSSCVQYAVPSLKYQWKKYNKKNTDNDVMDATTKHWVKNYNLNHVDSFSLFNEFLEMAIQYGFTTIFVAAFPLAPLLAFLNNLFEIRLDARKMLVLQKRPIPRKAKDIGIWVRLLEVVGVLAVIGNGLVISITSDFIPRLVYKYGYGPCAFGNSSNVNCMMGYVNSSLSVFYVENFKQTDPKDDGLKSLGFQVTYCRYRDYRTVDEYKYTVQFWHIFAARLAFLILFENIVICIKYIVAWFVPDTPTSVRNHNLQKTFMRLQKELELSREIPSYSNTNAWKYQSTDV</sequence>
<keyword evidence="4 8" id="KW-0812">Transmembrane</keyword>
<organism evidence="11 12">
    <name type="scientific">Chiloscyllium punctatum</name>
    <name type="common">Brownbanded bambooshark</name>
    <name type="synonym">Hemiscyllium punctatum</name>
    <dbReference type="NCBI Taxonomy" id="137246"/>
    <lineage>
        <taxon>Eukaryota</taxon>
        <taxon>Metazoa</taxon>
        <taxon>Chordata</taxon>
        <taxon>Craniata</taxon>
        <taxon>Vertebrata</taxon>
        <taxon>Chondrichthyes</taxon>
        <taxon>Elasmobranchii</taxon>
        <taxon>Galeomorphii</taxon>
        <taxon>Galeoidea</taxon>
        <taxon>Orectolobiformes</taxon>
        <taxon>Hemiscylliidae</taxon>
        <taxon>Chiloscyllium</taxon>
    </lineage>
</organism>
<dbReference type="PANTHER" id="PTHR12308:SF37">
    <property type="entry name" value="ANOCTAMIN-9"/>
    <property type="match status" value="1"/>
</dbReference>
<evidence type="ECO:0000256" key="4">
    <source>
        <dbReference type="ARBA" id="ARBA00022692"/>
    </source>
</evidence>
<comment type="caution">
    <text evidence="11">The sequence shown here is derived from an EMBL/GenBank/DDBJ whole genome shotgun (WGS) entry which is preliminary data.</text>
</comment>
<feature type="transmembrane region" description="Helical" evidence="8">
    <location>
        <begin position="729"/>
        <end position="754"/>
    </location>
</feature>
<feature type="transmembrane region" description="Helical" evidence="8">
    <location>
        <begin position="570"/>
        <end position="596"/>
    </location>
</feature>
<feature type="transmembrane region" description="Helical" evidence="8">
    <location>
        <begin position="399"/>
        <end position="418"/>
    </location>
</feature>
<feature type="transmembrane region" description="Helical" evidence="8">
    <location>
        <begin position="212"/>
        <end position="242"/>
    </location>
</feature>